<comment type="caution">
    <text evidence="2">The sequence shown here is derived from an EMBL/GenBank/DDBJ whole genome shotgun (WGS) entry which is preliminary data.</text>
</comment>
<dbReference type="PANTHER" id="PTHR43236:SF2">
    <property type="entry name" value="BLL0069 PROTEIN"/>
    <property type="match status" value="1"/>
</dbReference>
<reference evidence="2" key="1">
    <citation type="submission" date="2016-10" db="EMBL/GenBank/DDBJ databases">
        <title>Sequence of Gallionella enrichment culture.</title>
        <authorList>
            <person name="Poehlein A."/>
            <person name="Muehling M."/>
            <person name="Daniel R."/>
        </authorList>
    </citation>
    <scope>NUCLEOTIDE SEQUENCE</scope>
</reference>
<dbReference type="InterPro" id="IPR052345">
    <property type="entry name" value="Rad_response_metalloprotease"/>
</dbReference>
<dbReference type="AlphaFoldDB" id="A0A1J5QAP3"/>
<protein>
    <recommendedName>
        <fullName evidence="1">IrrE N-terminal-like domain-containing protein</fullName>
    </recommendedName>
</protein>
<proteinExistence type="predicted"/>
<evidence type="ECO:0000313" key="2">
    <source>
        <dbReference type="EMBL" id="OIQ80718.1"/>
    </source>
</evidence>
<dbReference type="EMBL" id="MLJW01001022">
    <property type="protein sequence ID" value="OIQ80718.1"/>
    <property type="molecule type" value="Genomic_DNA"/>
</dbReference>
<accession>A0A1J5QAP3</accession>
<sequence>MAIRKRKIQAMVESLLAESGVTTAPVPVSKIAQAKGARIYLDSLEGDLSGFLYRDKDQAVIGVNTRHAPVRQNFTICHELGHLLLHDQEQLHVDHEFRVRLRSDVSSQGTDEAEKEANFFAASLLMPKEFLEADLANEETIDLFDDVFLRDLSRKYGVSTQALVNRLKNLGYIQE</sequence>
<dbReference type="Pfam" id="PF06114">
    <property type="entry name" value="Peptidase_M78"/>
    <property type="match status" value="1"/>
</dbReference>
<organism evidence="2">
    <name type="scientific">mine drainage metagenome</name>
    <dbReference type="NCBI Taxonomy" id="410659"/>
    <lineage>
        <taxon>unclassified sequences</taxon>
        <taxon>metagenomes</taxon>
        <taxon>ecological metagenomes</taxon>
    </lineage>
</organism>
<feature type="domain" description="IrrE N-terminal-like" evidence="1">
    <location>
        <begin position="36"/>
        <end position="168"/>
    </location>
</feature>
<dbReference type="Gene3D" id="1.10.10.2910">
    <property type="match status" value="1"/>
</dbReference>
<dbReference type="PANTHER" id="PTHR43236">
    <property type="entry name" value="ANTITOXIN HIGA1"/>
    <property type="match status" value="1"/>
</dbReference>
<dbReference type="InterPro" id="IPR010359">
    <property type="entry name" value="IrrE_HExxH"/>
</dbReference>
<evidence type="ECO:0000259" key="1">
    <source>
        <dbReference type="Pfam" id="PF06114"/>
    </source>
</evidence>
<gene>
    <name evidence="2" type="ORF">GALL_375320</name>
</gene>
<name>A0A1J5QAP3_9ZZZZ</name>